<comment type="caution">
    <text evidence="2">The sequence shown here is derived from an EMBL/GenBank/DDBJ whole genome shotgun (WGS) entry which is preliminary data.</text>
</comment>
<evidence type="ECO:0000313" key="2">
    <source>
        <dbReference type="EMBL" id="RLV94239.1"/>
    </source>
</evidence>
<evidence type="ECO:0000256" key="1">
    <source>
        <dbReference type="SAM" id="MobiDB-lite"/>
    </source>
</evidence>
<feature type="region of interest" description="Disordered" evidence="1">
    <location>
        <begin position="69"/>
        <end position="101"/>
    </location>
</feature>
<dbReference type="Proteomes" id="UP000276834">
    <property type="component" value="Unassembled WGS sequence"/>
</dbReference>
<dbReference type="OrthoDB" id="10613184at2759"/>
<organism evidence="2 3">
    <name type="scientific">Chloebia gouldiae</name>
    <name type="common">Gouldian finch</name>
    <name type="synonym">Erythrura gouldiae</name>
    <dbReference type="NCBI Taxonomy" id="44316"/>
    <lineage>
        <taxon>Eukaryota</taxon>
        <taxon>Metazoa</taxon>
        <taxon>Chordata</taxon>
        <taxon>Craniata</taxon>
        <taxon>Vertebrata</taxon>
        <taxon>Euteleostomi</taxon>
        <taxon>Archelosauria</taxon>
        <taxon>Archosauria</taxon>
        <taxon>Dinosauria</taxon>
        <taxon>Saurischia</taxon>
        <taxon>Theropoda</taxon>
        <taxon>Coelurosauria</taxon>
        <taxon>Aves</taxon>
        <taxon>Neognathae</taxon>
        <taxon>Neoaves</taxon>
        <taxon>Telluraves</taxon>
        <taxon>Australaves</taxon>
        <taxon>Passeriformes</taxon>
        <taxon>Passeroidea</taxon>
        <taxon>Passeridae</taxon>
        <taxon>Chloebia</taxon>
    </lineage>
</organism>
<evidence type="ECO:0000313" key="3">
    <source>
        <dbReference type="Proteomes" id="UP000276834"/>
    </source>
</evidence>
<keyword evidence="3" id="KW-1185">Reference proteome</keyword>
<name>A0A3L8S1J3_CHLGU</name>
<dbReference type="AlphaFoldDB" id="A0A3L8S1J3"/>
<accession>A0A3L8S1J3</accession>
<protein>
    <submittedName>
        <fullName evidence="2">Uncharacterized protein</fullName>
    </submittedName>
</protein>
<dbReference type="EMBL" id="QUSF01000086">
    <property type="protein sequence ID" value="RLV94239.1"/>
    <property type="molecule type" value="Genomic_DNA"/>
</dbReference>
<reference evidence="2 3" key="1">
    <citation type="journal article" date="2018" name="Proc. R. Soc. B">
        <title>A non-coding region near Follistatin controls head colour polymorphism in the Gouldian finch.</title>
        <authorList>
            <person name="Toomey M.B."/>
            <person name="Marques C.I."/>
            <person name="Andrade P."/>
            <person name="Araujo P.M."/>
            <person name="Sabatino S."/>
            <person name="Gazda M.A."/>
            <person name="Afonso S."/>
            <person name="Lopes R.J."/>
            <person name="Corbo J.C."/>
            <person name="Carneiro M."/>
        </authorList>
    </citation>
    <scope>NUCLEOTIDE SEQUENCE [LARGE SCALE GENOMIC DNA]</scope>
    <source>
        <strain evidence="2">Red01</strain>
        <tissue evidence="2">Muscle</tissue>
    </source>
</reference>
<sequence length="152" mass="16330">MVLGSSESQGNLRQHKLVGLTPCAKAEAASVSALHSAAVLARGAVQRAWLMEHREALLTHIVSDGVAGEARLSPASPQTRKLKVRKSHQGEHPRTGMGDGAVAAHGLSPLRVMNLSAARFEAARFQLRSKSLGLTCDFQCSDWGSRDRNLLR</sequence>
<proteinExistence type="predicted"/>
<gene>
    <name evidence="2" type="ORF">DV515_00013234</name>
</gene>